<feature type="region of interest" description="Disordered" evidence="1">
    <location>
        <begin position="1"/>
        <end position="32"/>
    </location>
</feature>
<accession>A0A392UWN6</accession>
<proteinExistence type="predicted"/>
<feature type="non-terminal residue" evidence="2">
    <location>
        <position position="32"/>
    </location>
</feature>
<protein>
    <submittedName>
        <fullName evidence="2">Uncharacterized protein</fullName>
    </submittedName>
</protein>
<evidence type="ECO:0000313" key="3">
    <source>
        <dbReference type="Proteomes" id="UP000265520"/>
    </source>
</evidence>
<evidence type="ECO:0000256" key="1">
    <source>
        <dbReference type="SAM" id="MobiDB-lite"/>
    </source>
</evidence>
<dbReference type="AlphaFoldDB" id="A0A392UWN6"/>
<name>A0A392UWN6_9FABA</name>
<evidence type="ECO:0000313" key="2">
    <source>
        <dbReference type="EMBL" id="MCI80436.1"/>
    </source>
</evidence>
<keyword evidence="3" id="KW-1185">Reference proteome</keyword>
<sequence length="32" mass="3327">MARNTATGTAIPPQDPSQIPGNVYHVHPSDGP</sequence>
<comment type="caution">
    <text evidence="2">The sequence shown here is derived from an EMBL/GenBank/DDBJ whole genome shotgun (WGS) entry which is preliminary data.</text>
</comment>
<reference evidence="2 3" key="1">
    <citation type="journal article" date="2018" name="Front. Plant Sci.">
        <title>Red Clover (Trifolium pratense) and Zigzag Clover (T. medium) - A Picture of Genomic Similarities and Differences.</title>
        <authorList>
            <person name="Dluhosova J."/>
            <person name="Istvanek J."/>
            <person name="Nedelnik J."/>
            <person name="Repkova J."/>
        </authorList>
    </citation>
    <scope>NUCLEOTIDE SEQUENCE [LARGE SCALE GENOMIC DNA]</scope>
    <source>
        <strain evidence="3">cv. 10/8</strain>
        <tissue evidence="2">Leaf</tissue>
    </source>
</reference>
<dbReference type="Proteomes" id="UP000265520">
    <property type="component" value="Unassembled WGS sequence"/>
</dbReference>
<dbReference type="EMBL" id="LXQA010995634">
    <property type="protein sequence ID" value="MCI80436.1"/>
    <property type="molecule type" value="Genomic_DNA"/>
</dbReference>
<organism evidence="2 3">
    <name type="scientific">Trifolium medium</name>
    <dbReference type="NCBI Taxonomy" id="97028"/>
    <lineage>
        <taxon>Eukaryota</taxon>
        <taxon>Viridiplantae</taxon>
        <taxon>Streptophyta</taxon>
        <taxon>Embryophyta</taxon>
        <taxon>Tracheophyta</taxon>
        <taxon>Spermatophyta</taxon>
        <taxon>Magnoliopsida</taxon>
        <taxon>eudicotyledons</taxon>
        <taxon>Gunneridae</taxon>
        <taxon>Pentapetalae</taxon>
        <taxon>rosids</taxon>
        <taxon>fabids</taxon>
        <taxon>Fabales</taxon>
        <taxon>Fabaceae</taxon>
        <taxon>Papilionoideae</taxon>
        <taxon>50 kb inversion clade</taxon>
        <taxon>NPAAA clade</taxon>
        <taxon>Hologalegina</taxon>
        <taxon>IRL clade</taxon>
        <taxon>Trifolieae</taxon>
        <taxon>Trifolium</taxon>
    </lineage>
</organism>